<dbReference type="AlphaFoldDB" id="A0A1Y3AQE7"/>
<feature type="non-terminal residue" evidence="1">
    <location>
        <position position="1"/>
    </location>
</feature>
<accession>A0A1Y3AQE7</accession>
<name>A0A1Y3AQE7_EURMA</name>
<evidence type="ECO:0000313" key="1">
    <source>
        <dbReference type="EMBL" id="OTF70691.1"/>
    </source>
</evidence>
<dbReference type="Proteomes" id="UP000194236">
    <property type="component" value="Unassembled WGS sequence"/>
</dbReference>
<evidence type="ECO:0000313" key="2">
    <source>
        <dbReference type="Proteomes" id="UP000194236"/>
    </source>
</evidence>
<gene>
    <name evidence="1" type="ORF">BLA29_006777</name>
</gene>
<proteinExistence type="predicted"/>
<organism evidence="1 2">
    <name type="scientific">Euroglyphus maynei</name>
    <name type="common">Mayne's house dust mite</name>
    <dbReference type="NCBI Taxonomy" id="6958"/>
    <lineage>
        <taxon>Eukaryota</taxon>
        <taxon>Metazoa</taxon>
        <taxon>Ecdysozoa</taxon>
        <taxon>Arthropoda</taxon>
        <taxon>Chelicerata</taxon>
        <taxon>Arachnida</taxon>
        <taxon>Acari</taxon>
        <taxon>Acariformes</taxon>
        <taxon>Sarcoptiformes</taxon>
        <taxon>Astigmata</taxon>
        <taxon>Psoroptidia</taxon>
        <taxon>Analgoidea</taxon>
        <taxon>Pyroglyphidae</taxon>
        <taxon>Pyroglyphinae</taxon>
        <taxon>Euroglyphus</taxon>
    </lineage>
</organism>
<dbReference type="EMBL" id="MUJZ01064467">
    <property type="protein sequence ID" value="OTF70691.1"/>
    <property type="molecule type" value="Genomic_DNA"/>
</dbReference>
<protein>
    <submittedName>
        <fullName evidence="1">Uncharacterized protein</fullName>
    </submittedName>
</protein>
<sequence length="82" mass="9249">FNRENLDELFRPGQQSIENYNLSLAHKRANCALDMYLGENNVQGGIERFADIINEGPMESLSWAACFVIRAGLTLDKVSLFL</sequence>
<comment type="caution">
    <text evidence="1">The sequence shown here is derived from an EMBL/GenBank/DDBJ whole genome shotgun (WGS) entry which is preliminary data.</text>
</comment>
<keyword evidence="2" id="KW-1185">Reference proteome</keyword>
<reference evidence="1 2" key="1">
    <citation type="submission" date="2017-03" db="EMBL/GenBank/DDBJ databases">
        <title>Genome Survey of Euroglyphus maynei.</title>
        <authorList>
            <person name="Arlian L.G."/>
            <person name="Morgan M.S."/>
            <person name="Rider S.D."/>
        </authorList>
    </citation>
    <scope>NUCLEOTIDE SEQUENCE [LARGE SCALE GENOMIC DNA]</scope>
    <source>
        <strain evidence="1">Arlian Lab</strain>
        <tissue evidence="1">Whole body</tissue>
    </source>
</reference>